<name>A0AAV4VKR2_CAEEX</name>
<dbReference type="EMBL" id="BPLR01014618">
    <property type="protein sequence ID" value="GIY70035.1"/>
    <property type="molecule type" value="Genomic_DNA"/>
</dbReference>
<sequence>MGELVVVGFVSADTRRSPRLNRGDPFQRPGFSPSGFPHQSSRSSAIVHQTLLPPFTVPLPSFSSPLSFGDREKCSPPPSLPSQEQILRLHQFVSSLPPSQCRGQQRVEQGGVGMERKNFRFYQLVHGMQV</sequence>
<accession>A0AAV4VKR2</accession>
<evidence type="ECO:0000313" key="2">
    <source>
        <dbReference type="EMBL" id="GIY70035.1"/>
    </source>
</evidence>
<feature type="region of interest" description="Disordered" evidence="1">
    <location>
        <begin position="16"/>
        <end position="43"/>
    </location>
</feature>
<evidence type="ECO:0000256" key="1">
    <source>
        <dbReference type="SAM" id="MobiDB-lite"/>
    </source>
</evidence>
<keyword evidence="3" id="KW-1185">Reference proteome</keyword>
<gene>
    <name evidence="2" type="ORF">CEXT_476741</name>
</gene>
<dbReference type="AlphaFoldDB" id="A0AAV4VKR2"/>
<protein>
    <submittedName>
        <fullName evidence="2">Uncharacterized protein</fullName>
    </submittedName>
</protein>
<comment type="caution">
    <text evidence="2">The sequence shown here is derived from an EMBL/GenBank/DDBJ whole genome shotgun (WGS) entry which is preliminary data.</text>
</comment>
<proteinExistence type="predicted"/>
<reference evidence="2 3" key="1">
    <citation type="submission" date="2021-06" db="EMBL/GenBank/DDBJ databases">
        <title>Caerostris extrusa draft genome.</title>
        <authorList>
            <person name="Kono N."/>
            <person name="Arakawa K."/>
        </authorList>
    </citation>
    <scope>NUCLEOTIDE SEQUENCE [LARGE SCALE GENOMIC DNA]</scope>
</reference>
<organism evidence="2 3">
    <name type="scientific">Caerostris extrusa</name>
    <name type="common">Bark spider</name>
    <name type="synonym">Caerostris bankana</name>
    <dbReference type="NCBI Taxonomy" id="172846"/>
    <lineage>
        <taxon>Eukaryota</taxon>
        <taxon>Metazoa</taxon>
        <taxon>Ecdysozoa</taxon>
        <taxon>Arthropoda</taxon>
        <taxon>Chelicerata</taxon>
        <taxon>Arachnida</taxon>
        <taxon>Araneae</taxon>
        <taxon>Araneomorphae</taxon>
        <taxon>Entelegynae</taxon>
        <taxon>Araneoidea</taxon>
        <taxon>Araneidae</taxon>
        <taxon>Caerostris</taxon>
    </lineage>
</organism>
<evidence type="ECO:0000313" key="3">
    <source>
        <dbReference type="Proteomes" id="UP001054945"/>
    </source>
</evidence>
<dbReference type="Proteomes" id="UP001054945">
    <property type="component" value="Unassembled WGS sequence"/>
</dbReference>